<proteinExistence type="predicted"/>
<comment type="caution">
    <text evidence="1">The sequence shown here is derived from an EMBL/GenBank/DDBJ whole genome shotgun (WGS) entry which is preliminary data.</text>
</comment>
<dbReference type="EMBL" id="ANIX01004391">
    <property type="protein sequence ID" value="ETP00507.1"/>
    <property type="molecule type" value="Genomic_DNA"/>
</dbReference>
<dbReference type="Proteomes" id="UP000018958">
    <property type="component" value="Unassembled WGS sequence"/>
</dbReference>
<sequence length="157" mass="18390">MTDEGQGAVRKRAEDTMQEVREEDLSHEYVEVCQDILGHQAAQNSRGRPEELWEMNRLKWVAFQHNQRAEKTCVRCGRPSRLREAEDVPGFCEPTPKGIADHPLEMLSLHLPVFDSVVAKVDEYAMLSKRWFWMMQCHLRQESFIQLVACTERTLRF</sequence>
<organism evidence="1 2">
    <name type="scientific">Phytophthora nicotianae CJ01A1</name>
    <dbReference type="NCBI Taxonomy" id="1317063"/>
    <lineage>
        <taxon>Eukaryota</taxon>
        <taxon>Sar</taxon>
        <taxon>Stramenopiles</taxon>
        <taxon>Oomycota</taxon>
        <taxon>Peronosporomycetes</taxon>
        <taxon>Peronosporales</taxon>
        <taxon>Peronosporaceae</taxon>
        <taxon>Phytophthora</taxon>
    </lineage>
</organism>
<protein>
    <submittedName>
        <fullName evidence="1">Uncharacterized protein</fullName>
    </submittedName>
</protein>
<evidence type="ECO:0000313" key="1">
    <source>
        <dbReference type="EMBL" id="ETP00507.1"/>
    </source>
</evidence>
<name>W2VQ56_PHYNI</name>
<gene>
    <name evidence="1" type="ORF">F441_22091</name>
</gene>
<dbReference type="AlphaFoldDB" id="W2VQ56"/>
<reference evidence="1 2" key="1">
    <citation type="submission" date="2013-11" db="EMBL/GenBank/DDBJ databases">
        <title>The Genome Sequence of Phytophthora parasitica CJ01A1.</title>
        <authorList>
            <consortium name="The Broad Institute Genomics Platform"/>
            <person name="Russ C."/>
            <person name="Tyler B."/>
            <person name="Panabieres F."/>
            <person name="Shan W."/>
            <person name="Tripathy S."/>
            <person name="Grunwald N."/>
            <person name="Machado M."/>
            <person name="Johnson C.S."/>
            <person name="Walker B."/>
            <person name="Young S.K."/>
            <person name="Zeng Q."/>
            <person name="Gargeya S."/>
            <person name="Fitzgerald M."/>
            <person name="Haas B."/>
            <person name="Abouelleil A."/>
            <person name="Allen A.W."/>
            <person name="Alvarado L."/>
            <person name="Arachchi H.M."/>
            <person name="Berlin A.M."/>
            <person name="Chapman S.B."/>
            <person name="Gainer-Dewar J."/>
            <person name="Goldberg J."/>
            <person name="Griggs A."/>
            <person name="Gujja S."/>
            <person name="Hansen M."/>
            <person name="Howarth C."/>
            <person name="Imamovic A."/>
            <person name="Ireland A."/>
            <person name="Larimer J."/>
            <person name="McCowan C."/>
            <person name="Murphy C."/>
            <person name="Pearson M."/>
            <person name="Poon T.W."/>
            <person name="Priest M."/>
            <person name="Roberts A."/>
            <person name="Saif S."/>
            <person name="Shea T."/>
            <person name="Sisk P."/>
            <person name="Sykes S."/>
            <person name="Wortman J."/>
            <person name="Nusbaum C."/>
            <person name="Birren B."/>
        </authorList>
    </citation>
    <scope>NUCLEOTIDE SEQUENCE [LARGE SCALE GENOMIC DNA]</scope>
    <source>
        <strain evidence="1 2">CJ01A1</strain>
    </source>
</reference>
<evidence type="ECO:0000313" key="2">
    <source>
        <dbReference type="Proteomes" id="UP000018958"/>
    </source>
</evidence>
<accession>W2VQ56</accession>